<feature type="binding site" evidence="15">
    <location>
        <position position="221"/>
    </location>
    <ligand>
        <name>Zn(2+)</name>
        <dbReference type="ChEBI" id="CHEBI:29105"/>
        <note>catalytic</note>
    </ligand>
</feature>
<keyword evidence="10" id="KW-0865">Zymogen</keyword>
<keyword evidence="8 15" id="KW-0862">Zinc</keyword>
<dbReference type="GO" id="GO:0006508">
    <property type="term" value="P:proteolysis"/>
    <property type="evidence" value="ECO:0007669"/>
    <property type="project" value="UniProtKB-KW"/>
</dbReference>
<keyword evidence="5 15" id="KW-0479">Metal-binding</keyword>
<evidence type="ECO:0000256" key="7">
    <source>
        <dbReference type="ARBA" id="ARBA00022801"/>
    </source>
</evidence>
<dbReference type="GO" id="GO:0005576">
    <property type="term" value="C:extracellular region"/>
    <property type="evidence" value="ECO:0007669"/>
    <property type="project" value="UniProtKB-SubCell"/>
</dbReference>
<reference evidence="18" key="2">
    <citation type="submission" date="2025-09" db="UniProtKB">
        <authorList>
            <consortium name="Ensembl"/>
        </authorList>
    </citation>
    <scope>IDENTIFICATION</scope>
</reference>
<dbReference type="PANTHER" id="PTHR10127:SF899">
    <property type="entry name" value="ASTACIN-LIKE METALLOENDOPEPTIDASE-RELATED"/>
    <property type="match status" value="1"/>
</dbReference>
<comment type="caution">
    <text evidence="15">Lacks conserved residue(s) required for the propagation of feature annotation.</text>
</comment>
<protein>
    <recommendedName>
        <fullName evidence="16">Metalloendopeptidase</fullName>
        <ecNumber evidence="16">3.4.24.-</ecNumber>
    </recommendedName>
</protein>
<dbReference type="GO" id="GO:0042588">
    <property type="term" value="C:zymogen granule"/>
    <property type="evidence" value="ECO:0007669"/>
    <property type="project" value="UniProtKB-SubCell"/>
</dbReference>
<keyword evidence="13" id="KW-0968">Cytoplasmic vesicle</keyword>
<reference evidence="18" key="1">
    <citation type="submission" date="2025-08" db="UniProtKB">
        <authorList>
            <consortium name="Ensembl"/>
        </authorList>
    </citation>
    <scope>IDENTIFICATION</scope>
</reference>
<dbReference type="PRINTS" id="PR00480">
    <property type="entry name" value="ASTACIN"/>
</dbReference>
<dbReference type="SMART" id="SM00235">
    <property type="entry name" value="ZnMc"/>
    <property type="match status" value="1"/>
</dbReference>
<evidence type="ECO:0000256" key="5">
    <source>
        <dbReference type="ARBA" id="ARBA00022723"/>
    </source>
</evidence>
<keyword evidence="11 15" id="KW-1015">Disulfide bond</keyword>
<evidence type="ECO:0000256" key="10">
    <source>
        <dbReference type="ARBA" id="ARBA00023145"/>
    </source>
</evidence>
<evidence type="ECO:0000313" key="19">
    <source>
        <dbReference type="Proteomes" id="UP000261360"/>
    </source>
</evidence>
<dbReference type="Ensembl" id="ENSSLDT00000008656.1">
    <property type="protein sequence ID" value="ENSSLDP00000008384.1"/>
    <property type="gene ID" value="ENSSLDG00000006660.1"/>
</dbReference>
<evidence type="ECO:0000259" key="17">
    <source>
        <dbReference type="PROSITE" id="PS51864"/>
    </source>
</evidence>
<keyword evidence="6" id="KW-0732">Signal</keyword>
<keyword evidence="4 15" id="KW-0645">Protease</keyword>
<comment type="cofactor">
    <cofactor evidence="15 16">
        <name>Zn(2+)</name>
        <dbReference type="ChEBI" id="CHEBI:29105"/>
    </cofactor>
    <text evidence="15 16">Binds 1 zinc ion per subunit.</text>
</comment>
<dbReference type="InterPro" id="IPR026645">
    <property type="entry name" value="Dermatopontin"/>
</dbReference>
<dbReference type="FunFam" id="3.40.390.10:FF:000040">
    <property type="entry name" value="Metalloendopeptidase"/>
    <property type="match status" value="1"/>
</dbReference>
<keyword evidence="9 15" id="KW-0482">Metalloprotease</keyword>
<dbReference type="Proteomes" id="UP000261360">
    <property type="component" value="Unplaced"/>
</dbReference>
<evidence type="ECO:0000256" key="11">
    <source>
        <dbReference type="ARBA" id="ARBA00023157"/>
    </source>
</evidence>
<evidence type="ECO:0000256" key="6">
    <source>
        <dbReference type="ARBA" id="ARBA00022729"/>
    </source>
</evidence>
<evidence type="ECO:0000256" key="2">
    <source>
        <dbReference type="ARBA" id="ARBA00008712"/>
    </source>
</evidence>
<comment type="similarity">
    <text evidence="2">Belongs to the dermatopontin family.</text>
</comment>
<name>A0A3B4WTS3_SERLL</name>
<dbReference type="GeneTree" id="ENSGT00940000154856"/>
<dbReference type="EC" id="3.4.24.-" evidence="16"/>
<keyword evidence="3" id="KW-0964">Secreted</keyword>
<dbReference type="Pfam" id="PF14704">
    <property type="entry name" value="DERM"/>
    <property type="match status" value="2"/>
</dbReference>
<sequence length="475" mass="54427">MSFNCRANGVVAGVYSDYSGSHGDRRWIFLCCTSPKLITFECRETPMVNYWNENFNWHVPGDNLLTGVQTHNKNNNGDHRWSFSYCRGITTDDLAVSSQILSANSPMENLLTEGDVMVPRTRNARVCGNCRWPKSNQVVQVPYTISDAFSSSEKVAIQNAIDDFHLSTCIRFTLRTGQTSYISIVKKVGCWSLIGRSGATQELSLGNGCINNGIIQHELIHALGFWHEQSRTDRDIYVKINYENILSGRERNFHLLETNNLNVPYDYSSVMHYGAKDFSKNGRDTITPLSPTATIGQRIRMSDNDILKINKVYSCRNYLHKNGEWDNELGGVLSRQCPSGQAVSAIRSSHNDDKNDRLWGISCKAFKVTRTCQWSRYVNEYWGHMDFKCANNEVIAGVHSVYNSIMGDRRWKFYCCSAPGFTMVNCKDEPLVNYWKEYFNWPVASSNYLTGMKSYFDSQTRDRRWSFTYCQRNLP</sequence>
<dbReference type="AlphaFoldDB" id="A0A3B4WTS3"/>
<evidence type="ECO:0000256" key="8">
    <source>
        <dbReference type="ARBA" id="ARBA00022833"/>
    </source>
</evidence>
<keyword evidence="19" id="KW-1185">Reference proteome</keyword>
<feature type="binding site" evidence="15">
    <location>
        <position position="227"/>
    </location>
    <ligand>
        <name>Zn(2+)</name>
        <dbReference type="ChEBI" id="CHEBI:29105"/>
        <note>catalytic</note>
    </ligand>
</feature>
<evidence type="ECO:0000256" key="12">
    <source>
        <dbReference type="ARBA" id="ARBA00023180"/>
    </source>
</evidence>
<feature type="disulfide bond" evidence="15">
    <location>
        <begin position="127"/>
        <end position="130"/>
    </location>
</feature>
<feature type="domain" description="Peptidase M12A" evidence="17">
    <location>
        <begin position="123"/>
        <end position="316"/>
    </location>
</feature>
<evidence type="ECO:0000256" key="4">
    <source>
        <dbReference type="ARBA" id="ARBA00022670"/>
    </source>
</evidence>
<dbReference type="GO" id="GO:0008270">
    <property type="term" value="F:zinc ion binding"/>
    <property type="evidence" value="ECO:0007669"/>
    <property type="project" value="UniProtKB-UniRule"/>
</dbReference>
<evidence type="ECO:0000256" key="9">
    <source>
        <dbReference type="ARBA" id="ARBA00023049"/>
    </source>
</evidence>
<dbReference type="InterPro" id="IPR006026">
    <property type="entry name" value="Peptidase_Metallo"/>
</dbReference>
<evidence type="ECO:0000313" key="18">
    <source>
        <dbReference type="Ensembl" id="ENSSLDP00000008384.1"/>
    </source>
</evidence>
<accession>A0A3B4WTS3</accession>
<dbReference type="GO" id="GO:0004222">
    <property type="term" value="F:metalloendopeptidase activity"/>
    <property type="evidence" value="ECO:0007669"/>
    <property type="project" value="UniProtKB-UniRule"/>
</dbReference>
<evidence type="ECO:0000256" key="13">
    <source>
        <dbReference type="ARBA" id="ARBA00023329"/>
    </source>
</evidence>
<dbReference type="Pfam" id="PF01400">
    <property type="entry name" value="Astacin"/>
    <property type="match status" value="1"/>
</dbReference>
<dbReference type="PROSITE" id="PS51864">
    <property type="entry name" value="ASTACIN"/>
    <property type="match status" value="1"/>
</dbReference>
<evidence type="ECO:0000256" key="14">
    <source>
        <dbReference type="ARBA" id="ARBA00024324"/>
    </source>
</evidence>
<evidence type="ECO:0000256" key="15">
    <source>
        <dbReference type="PROSITE-ProRule" id="PRU01211"/>
    </source>
</evidence>
<dbReference type="InterPro" id="IPR024079">
    <property type="entry name" value="MetalloPept_cat_dom_sf"/>
</dbReference>
<feature type="binding site" evidence="15">
    <location>
        <position position="217"/>
    </location>
    <ligand>
        <name>Zn(2+)</name>
        <dbReference type="ChEBI" id="CHEBI:29105"/>
        <note>catalytic</note>
    </ligand>
</feature>
<keyword evidence="12" id="KW-0325">Glycoprotein</keyword>
<dbReference type="InterPro" id="IPR001506">
    <property type="entry name" value="Peptidase_M12A"/>
</dbReference>
<dbReference type="SUPFAM" id="SSF55486">
    <property type="entry name" value="Metalloproteases ('zincins'), catalytic domain"/>
    <property type="match status" value="1"/>
</dbReference>
<feature type="active site" evidence="15">
    <location>
        <position position="218"/>
    </location>
</feature>
<keyword evidence="7 15" id="KW-0378">Hydrolase</keyword>
<evidence type="ECO:0000256" key="3">
    <source>
        <dbReference type="ARBA" id="ARBA00022525"/>
    </source>
</evidence>
<dbReference type="Gene3D" id="3.40.390.10">
    <property type="entry name" value="Collagenase (Catalytic Domain)"/>
    <property type="match status" value="1"/>
</dbReference>
<dbReference type="PANTHER" id="PTHR10127">
    <property type="entry name" value="DISCOIDIN, CUB, EGF, LAMININ , AND ZINC METALLOPROTEASE DOMAIN CONTAINING"/>
    <property type="match status" value="1"/>
</dbReference>
<organism evidence="18 19">
    <name type="scientific">Seriola lalandi dorsalis</name>
    <dbReference type="NCBI Taxonomy" id="1841481"/>
    <lineage>
        <taxon>Eukaryota</taxon>
        <taxon>Metazoa</taxon>
        <taxon>Chordata</taxon>
        <taxon>Craniata</taxon>
        <taxon>Vertebrata</taxon>
        <taxon>Euteleostomi</taxon>
        <taxon>Actinopterygii</taxon>
        <taxon>Neopterygii</taxon>
        <taxon>Teleostei</taxon>
        <taxon>Neoteleostei</taxon>
        <taxon>Acanthomorphata</taxon>
        <taxon>Carangaria</taxon>
        <taxon>Carangiformes</taxon>
        <taxon>Carangidae</taxon>
        <taxon>Seriola</taxon>
    </lineage>
</organism>
<evidence type="ECO:0000256" key="1">
    <source>
        <dbReference type="ARBA" id="ARBA00004613"/>
    </source>
</evidence>
<evidence type="ECO:0000256" key="16">
    <source>
        <dbReference type="RuleBase" id="RU361183"/>
    </source>
</evidence>
<comment type="subcellular location">
    <subcellularLocation>
        <location evidence="1">Secreted</location>
    </subcellularLocation>
    <subcellularLocation>
        <location evidence="14">Zymogen granule</location>
    </subcellularLocation>
</comment>
<proteinExistence type="inferred from homology"/>